<keyword evidence="4" id="KW-1185">Reference proteome</keyword>
<reference evidence="2 5" key="2">
    <citation type="submission" date="2017-06" db="EMBL/GenBank/DDBJ databases">
        <authorList>
            <consortium name="Pathogen Informatics"/>
        </authorList>
    </citation>
    <scope>NUCLEOTIDE SEQUENCE [LARGE SCALE GENOMIC DNA]</scope>
    <source>
        <strain evidence="2 5">NCTC12230</strain>
    </source>
</reference>
<dbReference type="EMBL" id="UGRS01000001">
    <property type="protein sequence ID" value="SUA36472.1"/>
    <property type="molecule type" value="Genomic_DNA"/>
</dbReference>
<reference evidence="1 4" key="1">
    <citation type="submission" date="2017-01" db="EMBL/GenBank/DDBJ databases">
        <authorList>
            <person name="Wolfgang W.J."/>
            <person name="Cole J."/>
            <person name="Wroblewski D."/>
            <person name="Mcginnis J."/>
            <person name="Musser K.A."/>
        </authorList>
    </citation>
    <scope>NUCLEOTIDE SEQUENCE [LARGE SCALE GENOMIC DNA]</scope>
    <source>
        <strain evidence="1 4">DSM 21643</strain>
    </source>
</reference>
<dbReference type="InterPro" id="IPR014056">
    <property type="entry name" value="TypeIITA-like_toxin_pred"/>
</dbReference>
<dbReference type="Pfam" id="PF05973">
    <property type="entry name" value="Gp49"/>
    <property type="match status" value="1"/>
</dbReference>
<dbReference type="Proteomes" id="UP000254055">
    <property type="component" value="Unassembled WGS sequence"/>
</dbReference>
<evidence type="ECO:0000313" key="2">
    <source>
        <dbReference type="EMBL" id="SNU79530.1"/>
    </source>
</evidence>
<protein>
    <submittedName>
        <fullName evidence="1">Addiction module antitoxin RelB</fullName>
    </submittedName>
    <submittedName>
        <fullName evidence="2 3">Addiction module killer protein</fullName>
    </submittedName>
</protein>
<evidence type="ECO:0000313" key="1">
    <source>
        <dbReference type="EMBL" id="OSI09691.1"/>
    </source>
</evidence>
<reference evidence="3 6" key="3">
    <citation type="submission" date="2018-06" db="EMBL/GenBank/DDBJ databases">
        <authorList>
            <consortium name="Pathogen Informatics"/>
            <person name="Doyle S."/>
        </authorList>
    </citation>
    <scope>NUCLEOTIDE SEQUENCE [LARGE SCALE GENOMIC DNA]</scope>
    <source>
        <strain evidence="3 6">NCTC12229</strain>
    </source>
</reference>
<dbReference type="KEGG" id="nzo:SAMEA4504057_1032"/>
<dbReference type="AlphaFoldDB" id="A0A1X3CQP3"/>
<dbReference type="Proteomes" id="UP000215033">
    <property type="component" value="Chromosome 1"/>
</dbReference>
<evidence type="ECO:0000313" key="5">
    <source>
        <dbReference type="Proteomes" id="UP000215033"/>
    </source>
</evidence>
<name>A0A1X3CQP3_9NEIS</name>
<evidence type="ECO:0000313" key="4">
    <source>
        <dbReference type="Proteomes" id="UP000193466"/>
    </source>
</evidence>
<dbReference type="InterPro" id="IPR009241">
    <property type="entry name" value="HigB-like"/>
</dbReference>
<dbReference type="PANTHER" id="PTHR41791:SF1">
    <property type="entry name" value="SSL7039 PROTEIN"/>
    <property type="match status" value="1"/>
</dbReference>
<dbReference type="EMBL" id="MTBM01000010">
    <property type="protein sequence ID" value="OSI09691.1"/>
    <property type="molecule type" value="Genomic_DNA"/>
</dbReference>
<accession>A0A1X3CQP3</accession>
<dbReference type="STRING" id="326523.BWD10_07845"/>
<dbReference type="InterPro" id="IPR035093">
    <property type="entry name" value="RelE/ParE_toxin_dom_sf"/>
</dbReference>
<organism evidence="2 5">
    <name type="scientific">Neisseria zoodegmatis</name>
    <dbReference type="NCBI Taxonomy" id="326523"/>
    <lineage>
        <taxon>Bacteria</taxon>
        <taxon>Pseudomonadati</taxon>
        <taxon>Pseudomonadota</taxon>
        <taxon>Betaproteobacteria</taxon>
        <taxon>Neisseriales</taxon>
        <taxon>Neisseriaceae</taxon>
        <taxon>Neisseria</taxon>
    </lineage>
</organism>
<dbReference type="SUPFAM" id="SSF143011">
    <property type="entry name" value="RelE-like"/>
    <property type="match status" value="1"/>
</dbReference>
<dbReference type="NCBIfam" id="TIGR02683">
    <property type="entry name" value="upstrm_HI1419"/>
    <property type="match status" value="1"/>
</dbReference>
<sequence>MEYQIKTTNHFETWLAALKDKRAKAKIAARLLRAQLGNLGDHKAIGGGISEMRITDGKGYRLYYTIRGNTVIFMLIGGDKGTQQADIARAHQIKQELSHD</sequence>
<dbReference type="Proteomes" id="UP000193466">
    <property type="component" value="Unassembled WGS sequence"/>
</dbReference>
<dbReference type="RefSeq" id="WP_085363836.1">
    <property type="nucleotide sequence ID" value="NZ_LT906434.1"/>
</dbReference>
<gene>
    <name evidence="1" type="ORF">BWD10_07845</name>
    <name evidence="3" type="ORF">NCTC12229_00888</name>
    <name evidence="2" type="ORF">SAMEA4504057_01032</name>
</gene>
<dbReference type="OrthoDB" id="9800258at2"/>
<dbReference type="PANTHER" id="PTHR41791">
    <property type="entry name" value="SSL7039 PROTEIN"/>
    <property type="match status" value="1"/>
</dbReference>
<dbReference type="EMBL" id="LT906434">
    <property type="protein sequence ID" value="SNU79530.1"/>
    <property type="molecule type" value="Genomic_DNA"/>
</dbReference>
<evidence type="ECO:0000313" key="6">
    <source>
        <dbReference type="Proteomes" id="UP000254055"/>
    </source>
</evidence>
<evidence type="ECO:0000313" key="3">
    <source>
        <dbReference type="EMBL" id="SUA36472.1"/>
    </source>
</evidence>
<proteinExistence type="predicted"/>
<dbReference type="PIRSF" id="PIRSF028744">
    <property type="entry name" value="Addict_mod_HI1419"/>
    <property type="match status" value="1"/>
</dbReference>